<dbReference type="Pfam" id="PF01344">
    <property type="entry name" value="Kelch_1"/>
    <property type="match status" value="5"/>
</dbReference>
<dbReference type="PROSITE" id="PS50097">
    <property type="entry name" value="BTB"/>
    <property type="match status" value="1"/>
</dbReference>
<dbReference type="Gene3D" id="1.25.40.420">
    <property type="match status" value="1"/>
</dbReference>
<dbReference type="Proteomes" id="UP000670152">
    <property type="component" value="Unassembled WGS sequence"/>
</dbReference>
<evidence type="ECO:0000256" key="2">
    <source>
        <dbReference type="ARBA" id="ARBA00022737"/>
    </source>
</evidence>
<evidence type="ECO:0000313" key="7">
    <source>
        <dbReference type="Proteomes" id="UP000670152"/>
    </source>
</evidence>
<dbReference type="AlphaFoldDB" id="A0A836G875"/>
<keyword evidence="1" id="KW-0880">Kelch repeat</keyword>
<comment type="caution">
    <text evidence="6">The sequence shown here is derived from an EMBL/GenBank/DDBJ whole genome shotgun (WGS) entry which is preliminary data.</text>
</comment>
<dbReference type="InterPro" id="IPR000210">
    <property type="entry name" value="BTB/POZ_dom"/>
</dbReference>
<sequence length="616" mass="70601">MDAEPTTSNKKNEKYNINNQRLIAESGGRCMSTQAMQSLYDFRQNNLLCDAILRLEDGGVFPIHRAILSACSTYFRTLFTTTLHSREKTDVLLPGVTSPIMNLLLEYAYLRSIDVNRENVCELLTTADYLSIVGVLDLCCDYLRDNLAPENCIGVMRFARQHFCKKLENDAYRFIVGHFVEVSQRSEEILHLPIEELKPLVGADELNVKSEQTVWELVLRWINHDPESRKDYIVDLMKNIRLGLLDTQFFLENVKDHPYVVGNDACRPIIIETLKFLYDLEMITQKDGEVPTPEIARPRVPHEILFAIGGWSGGSPTNYIETYDTRADRWIPIEETDPTGARAYHGLAVVGFDIYVIGGFDGVDYFNSCRCFNAVTKVWREVAPMNARRCYVSVAVLNNLVYAMGGYDGYHRQKTAERYNYKTNQWSLIASMNVQRSDASATTLNGIILFFISCSDMFILKANNFFHKGGFNGISRMCSGEKYKPSTNSWSHIPDMYNPRSNFAIEVIDDMIFAIGGFNGVTTTYQVECYDEKTNEWYEATDMNICRSALSACVIMGLPNVYDYIHKHRERLMEEKRQKLLAHEVRRNQQQQQEQQQTRQTSQFGSIIPTPPPLPR</sequence>
<dbReference type="SUPFAM" id="SSF117281">
    <property type="entry name" value="Kelch motif"/>
    <property type="match status" value="1"/>
</dbReference>
<dbReference type="FunFam" id="1.25.40.420:FF:000001">
    <property type="entry name" value="Kelch-like family member 12"/>
    <property type="match status" value="1"/>
</dbReference>
<evidence type="ECO:0000256" key="1">
    <source>
        <dbReference type="ARBA" id="ARBA00022441"/>
    </source>
</evidence>
<evidence type="ECO:0000259" key="5">
    <source>
        <dbReference type="PROSITE" id="PS50097"/>
    </source>
</evidence>
<dbReference type="Pfam" id="PF00651">
    <property type="entry name" value="BTB"/>
    <property type="match status" value="1"/>
</dbReference>
<keyword evidence="3" id="KW-0009">Actin-binding</keyword>
<dbReference type="Gene3D" id="3.30.710.10">
    <property type="entry name" value="Potassium Channel Kv1.1, Chain A"/>
    <property type="match status" value="1"/>
</dbReference>
<dbReference type="Gene3D" id="2.120.10.80">
    <property type="entry name" value="Kelch-type beta propeller"/>
    <property type="match status" value="2"/>
</dbReference>
<dbReference type="SMART" id="SM00875">
    <property type="entry name" value="BACK"/>
    <property type="match status" value="1"/>
</dbReference>
<feature type="non-terminal residue" evidence="6">
    <location>
        <position position="616"/>
    </location>
</feature>
<protein>
    <submittedName>
        <fullName evidence="6">KLH10 protein</fullName>
    </submittedName>
</protein>
<dbReference type="SMART" id="SM00225">
    <property type="entry name" value="BTB"/>
    <property type="match status" value="1"/>
</dbReference>
<evidence type="ECO:0000313" key="6">
    <source>
        <dbReference type="EMBL" id="KAG5344290.1"/>
    </source>
</evidence>
<dbReference type="InterPro" id="IPR006652">
    <property type="entry name" value="Kelch_1"/>
</dbReference>
<reference evidence="6 7" key="1">
    <citation type="submission" date="2020-02" db="EMBL/GenBank/DDBJ databases">
        <title>Relaxed selection underlies rapid genomic changes in the transitions from sociality to social parasitism in ants.</title>
        <authorList>
            <person name="Bi X."/>
        </authorList>
    </citation>
    <scope>NUCLEOTIDE SEQUENCE [LARGE SCALE GENOMIC DNA]</scope>
    <source>
        <strain evidence="6">BGI-DK2014b</strain>
        <tissue evidence="6">Whole body</tissue>
    </source>
</reference>
<proteinExistence type="predicted"/>
<dbReference type="GO" id="GO:0003779">
    <property type="term" value="F:actin binding"/>
    <property type="evidence" value="ECO:0007669"/>
    <property type="project" value="UniProtKB-KW"/>
</dbReference>
<dbReference type="Pfam" id="PF07707">
    <property type="entry name" value="BACK"/>
    <property type="match status" value="1"/>
</dbReference>
<evidence type="ECO:0000256" key="3">
    <source>
        <dbReference type="ARBA" id="ARBA00023203"/>
    </source>
</evidence>
<dbReference type="SMART" id="SM00612">
    <property type="entry name" value="Kelch"/>
    <property type="match status" value="5"/>
</dbReference>
<evidence type="ECO:0000256" key="4">
    <source>
        <dbReference type="SAM" id="MobiDB-lite"/>
    </source>
</evidence>
<dbReference type="OrthoDB" id="191037at2759"/>
<dbReference type="PANTHER" id="PTHR24412:SF172">
    <property type="entry name" value="KELCH-LIKE PROTEIN 10"/>
    <property type="match status" value="1"/>
</dbReference>
<gene>
    <name evidence="6" type="primary">Klhl10_0</name>
    <name evidence="6" type="ORF">G6Z77_0008034</name>
</gene>
<name>A0A836G875_9HYME</name>
<organism evidence="6 7">
    <name type="scientific">Acromyrmex heyeri</name>
    <dbReference type="NCBI Taxonomy" id="230685"/>
    <lineage>
        <taxon>Eukaryota</taxon>
        <taxon>Metazoa</taxon>
        <taxon>Ecdysozoa</taxon>
        <taxon>Arthropoda</taxon>
        <taxon>Hexapoda</taxon>
        <taxon>Insecta</taxon>
        <taxon>Pterygota</taxon>
        <taxon>Neoptera</taxon>
        <taxon>Endopterygota</taxon>
        <taxon>Hymenoptera</taxon>
        <taxon>Apocrita</taxon>
        <taxon>Aculeata</taxon>
        <taxon>Formicoidea</taxon>
        <taxon>Formicidae</taxon>
        <taxon>Myrmicinae</taxon>
        <taxon>Acromyrmex</taxon>
    </lineage>
</organism>
<feature type="non-terminal residue" evidence="6">
    <location>
        <position position="1"/>
    </location>
</feature>
<feature type="domain" description="BTB" evidence="5">
    <location>
        <begin position="49"/>
        <end position="117"/>
    </location>
</feature>
<keyword evidence="2" id="KW-0677">Repeat</keyword>
<dbReference type="InterPro" id="IPR011705">
    <property type="entry name" value="BACK"/>
</dbReference>
<dbReference type="InterPro" id="IPR015915">
    <property type="entry name" value="Kelch-typ_b-propeller"/>
</dbReference>
<dbReference type="PANTHER" id="PTHR24412">
    <property type="entry name" value="KELCH PROTEIN"/>
    <property type="match status" value="1"/>
</dbReference>
<dbReference type="PRINTS" id="PR00501">
    <property type="entry name" value="KELCHREPEAT"/>
</dbReference>
<dbReference type="CDD" id="cd18450">
    <property type="entry name" value="BACK_KLHL10"/>
    <property type="match status" value="1"/>
</dbReference>
<feature type="compositionally biased region" description="Low complexity" evidence="4">
    <location>
        <begin position="589"/>
        <end position="603"/>
    </location>
</feature>
<keyword evidence="7" id="KW-1185">Reference proteome</keyword>
<dbReference type="SUPFAM" id="SSF54695">
    <property type="entry name" value="POZ domain"/>
    <property type="match status" value="1"/>
</dbReference>
<accession>A0A836G875</accession>
<feature type="region of interest" description="Disordered" evidence="4">
    <location>
        <begin position="584"/>
        <end position="616"/>
    </location>
</feature>
<dbReference type="InterPro" id="IPR011333">
    <property type="entry name" value="SKP1/BTB/POZ_sf"/>
</dbReference>
<dbReference type="EMBL" id="JAANIB010001184">
    <property type="protein sequence ID" value="KAG5344290.1"/>
    <property type="molecule type" value="Genomic_DNA"/>
</dbReference>